<dbReference type="PANTHER" id="PTHR13693">
    <property type="entry name" value="CLASS II AMINOTRANSFERASE/8-AMINO-7-OXONONANOATE SYNTHASE"/>
    <property type="match status" value="1"/>
</dbReference>
<dbReference type="InterPro" id="IPR004839">
    <property type="entry name" value="Aminotransferase_I/II_large"/>
</dbReference>
<reference evidence="5" key="2">
    <citation type="journal article" date="2021" name="PeerJ">
        <title>Extensive microbial diversity within the chicken gut microbiome revealed by metagenomics and culture.</title>
        <authorList>
            <person name="Gilroy R."/>
            <person name="Ravi A."/>
            <person name="Getino M."/>
            <person name="Pursley I."/>
            <person name="Horton D.L."/>
            <person name="Alikhan N.F."/>
            <person name="Baker D."/>
            <person name="Gharbi K."/>
            <person name="Hall N."/>
            <person name="Watson M."/>
            <person name="Adriaenssens E.M."/>
            <person name="Foster-Nyarko E."/>
            <person name="Jarju S."/>
            <person name="Secka A."/>
            <person name="Antonio M."/>
            <person name="Oren A."/>
            <person name="Chaudhuri R.R."/>
            <person name="La Ragione R."/>
            <person name="Hildebrand F."/>
            <person name="Pallen M.J."/>
        </authorList>
    </citation>
    <scope>NUCLEOTIDE SEQUENCE</scope>
    <source>
        <strain evidence="5">1383</strain>
    </source>
</reference>
<dbReference type="GO" id="GO:0030170">
    <property type="term" value="F:pyridoxal phosphate binding"/>
    <property type="evidence" value="ECO:0007669"/>
    <property type="project" value="InterPro"/>
</dbReference>
<dbReference type="Gene3D" id="3.90.1150.10">
    <property type="entry name" value="Aspartate Aminotransferase, domain 1"/>
    <property type="match status" value="1"/>
</dbReference>
<dbReference type="PANTHER" id="PTHR13693:SF100">
    <property type="entry name" value="8-AMINO-7-OXONONANOATE SYNTHASE"/>
    <property type="match status" value="1"/>
</dbReference>
<comment type="cofactor">
    <cofactor evidence="1">
        <name>pyridoxal 5'-phosphate</name>
        <dbReference type="ChEBI" id="CHEBI:597326"/>
    </cofactor>
</comment>
<dbReference type="SUPFAM" id="SSF53383">
    <property type="entry name" value="PLP-dependent transferases"/>
    <property type="match status" value="1"/>
</dbReference>
<dbReference type="GO" id="GO:0008710">
    <property type="term" value="F:8-amino-7-oxononanoate synthase activity"/>
    <property type="evidence" value="ECO:0007669"/>
    <property type="project" value="TreeGrafter"/>
</dbReference>
<feature type="domain" description="Aminotransferase class I/classII large" evidence="4">
    <location>
        <begin position="47"/>
        <end position="386"/>
    </location>
</feature>
<protein>
    <submittedName>
        <fullName evidence="5">8-amino-7-oxononanoate synthase</fullName>
    </submittedName>
</protein>
<name>A0A9D1KSY0_9FLAO</name>
<keyword evidence="3" id="KW-0663">Pyridoxal phosphate</keyword>
<evidence type="ECO:0000256" key="1">
    <source>
        <dbReference type="ARBA" id="ARBA00001933"/>
    </source>
</evidence>
<dbReference type="CDD" id="cd06454">
    <property type="entry name" value="KBL_like"/>
    <property type="match status" value="1"/>
</dbReference>
<dbReference type="InterPro" id="IPR015422">
    <property type="entry name" value="PyrdxlP-dep_Trfase_small"/>
</dbReference>
<dbReference type="GO" id="GO:0009102">
    <property type="term" value="P:biotin biosynthetic process"/>
    <property type="evidence" value="ECO:0007669"/>
    <property type="project" value="TreeGrafter"/>
</dbReference>
<sequence length="391" mass="44101">MPQQENSRAFYRDLEQRLEQLRRQGQWRELRRSDYGLPEMTFEGTRYLNLSSNDYLGLANDAAFRGEFLSRVQDTRLGATGSRLMTGNTLPYADFEQQLERAYGLPALVFGSGYHANTGVLPALVSSGDLVLADRLVHASILDGVLASKADFQRYRHNDYEHLETLLARNRSRYRYVWIVSETIFSMDGDRADLARLVDLKNRYEALLYLDEAHSIGTDGEDGLGMCRQAGVLEQVDVAVFPMGKAMASHGAFVLAKRPLRDYLVNTSRPMIFSTALPPVCVAWSAFVFSRMQSMASERERLQHNSAQLREGLREMGYRVLGQSHILPVVFGDNEAVLQASAQLRAQGIWATAIRYPTVPRGEARIRLSVSSAFSSDQIQRILQAFDTCKR</sequence>
<dbReference type="AlphaFoldDB" id="A0A9D1KSY0"/>
<dbReference type="InterPro" id="IPR015421">
    <property type="entry name" value="PyrdxlP-dep_Trfase_major"/>
</dbReference>
<dbReference type="Proteomes" id="UP000824161">
    <property type="component" value="Unassembled WGS sequence"/>
</dbReference>
<evidence type="ECO:0000256" key="2">
    <source>
        <dbReference type="ARBA" id="ARBA00022679"/>
    </source>
</evidence>
<evidence type="ECO:0000259" key="4">
    <source>
        <dbReference type="Pfam" id="PF00155"/>
    </source>
</evidence>
<evidence type="ECO:0000256" key="3">
    <source>
        <dbReference type="ARBA" id="ARBA00022898"/>
    </source>
</evidence>
<gene>
    <name evidence="5" type="ORF">IAC44_00935</name>
</gene>
<proteinExistence type="predicted"/>
<dbReference type="InterPro" id="IPR015424">
    <property type="entry name" value="PyrdxlP-dep_Trfase"/>
</dbReference>
<dbReference type="EMBL" id="DVLY01000021">
    <property type="protein sequence ID" value="HIT97382.1"/>
    <property type="molecule type" value="Genomic_DNA"/>
</dbReference>
<dbReference type="Gene3D" id="3.40.640.10">
    <property type="entry name" value="Type I PLP-dependent aspartate aminotransferase-like (Major domain)"/>
    <property type="match status" value="1"/>
</dbReference>
<keyword evidence="2" id="KW-0808">Transferase</keyword>
<reference evidence="5" key="1">
    <citation type="submission" date="2020-10" db="EMBL/GenBank/DDBJ databases">
        <authorList>
            <person name="Gilroy R."/>
        </authorList>
    </citation>
    <scope>NUCLEOTIDE SEQUENCE</scope>
    <source>
        <strain evidence="5">1383</strain>
    </source>
</reference>
<organism evidence="5 6">
    <name type="scientific">Candidatus Merdimorpha stercoravium</name>
    <dbReference type="NCBI Taxonomy" id="2840863"/>
    <lineage>
        <taxon>Bacteria</taxon>
        <taxon>Pseudomonadati</taxon>
        <taxon>Bacteroidota</taxon>
        <taxon>Flavobacteriia</taxon>
        <taxon>Flavobacteriales</taxon>
        <taxon>Candidatus Merdimorpha</taxon>
    </lineage>
</organism>
<dbReference type="InterPro" id="IPR050087">
    <property type="entry name" value="AON_synthase_class-II"/>
</dbReference>
<accession>A0A9D1KSY0</accession>
<evidence type="ECO:0000313" key="5">
    <source>
        <dbReference type="EMBL" id="HIT97382.1"/>
    </source>
</evidence>
<comment type="caution">
    <text evidence="5">The sequence shown here is derived from an EMBL/GenBank/DDBJ whole genome shotgun (WGS) entry which is preliminary data.</text>
</comment>
<evidence type="ECO:0000313" key="6">
    <source>
        <dbReference type="Proteomes" id="UP000824161"/>
    </source>
</evidence>
<dbReference type="Pfam" id="PF00155">
    <property type="entry name" value="Aminotran_1_2"/>
    <property type="match status" value="1"/>
</dbReference>